<dbReference type="RefSeq" id="WP_143161676.1">
    <property type="nucleotide sequence ID" value="NZ_FQVQ01000001.1"/>
</dbReference>
<evidence type="ECO:0000313" key="2">
    <source>
        <dbReference type="EMBL" id="SHE76283.1"/>
    </source>
</evidence>
<name>A0A1M4W5B2_9FLAO</name>
<feature type="transmembrane region" description="Helical" evidence="1">
    <location>
        <begin position="6"/>
        <end position="23"/>
    </location>
</feature>
<sequence length="41" mass="4641">MGIQEIFVYLALGIALAYLFERFKKRPKKKDKDCGDGNCGC</sequence>
<keyword evidence="1" id="KW-0812">Transmembrane</keyword>
<evidence type="ECO:0000313" key="3">
    <source>
        <dbReference type="Proteomes" id="UP000184147"/>
    </source>
</evidence>
<proteinExistence type="predicted"/>
<dbReference type="STRING" id="1124188.SAMN05444377_101173"/>
<evidence type="ECO:0000256" key="1">
    <source>
        <dbReference type="SAM" id="Phobius"/>
    </source>
</evidence>
<organism evidence="2 3">
    <name type="scientific">Flavobacterium fontis</name>
    <dbReference type="NCBI Taxonomy" id="1124188"/>
    <lineage>
        <taxon>Bacteria</taxon>
        <taxon>Pseudomonadati</taxon>
        <taxon>Bacteroidota</taxon>
        <taxon>Flavobacteriia</taxon>
        <taxon>Flavobacteriales</taxon>
        <taxon>Flavobacteriaceae</taxon>
        <taxon>Flavobacterium</taxon>
    </lineage>
</organism>
<accession>A0A1M4W5B2</accession>
<gene>
    <name evidence="2" type="ORF">SAMN05444377_101173</name>
</gene>
<keyword evidence="1" id="KW-1133">Transmembrane helix</keyword>
<keyword evidence="3" id="KW-1185">Reference proteome</keyword>
<dbReference type="AlphaFoldDB" id="A0A1M4W5B2"/>
<reference evidence="2 3" key="1">
    <citation type="submission" date="2016-11" db="EMBL/GenBank/DDBJ databases">
        <authorList>
            <person name="Jaros S."/>
            <person name="Januszkiewicz K."/>
            <person name="Wedrychowicz H."/>
        </authorList>
    </citation>
    <scope>NUCLEOTIDE SEQUENCE [LARGE SCALE GENOMIC DNA]</scope>
    <source>
        <strain evidence="2 3">DSM 25660</strain>
    </source>
</reference>
<protein>
    <recommendedName>
        <fullName evidence="4">Virus attachment protein p12 family protein</fullName>
    </recommendedName>
</protein>
<dbReference type="Proteomes" id="UP000184147">
    <property type="component" value="Unassembled WGS sequence"/>
</dbReference>
<keyword evidence="1" id="KW-0472">Membrane</keyword>
<dbReference type="EMBL" id="FQVQ01000001">
    <property type="protein sequence ID" value="SHE76283.1"/>
    <property type="molecule type" value="Genomic_DNA"/>
</dbReference>
<evidence type="ECO:0008006" key="4">
    <source>
        <dbReference type="Google" id="ProtNLM"/>
    </source>
</evidence>